<dbReference type="PROSITE" id="PS51844">
    <property type="entry name" value="SH3_LIKE"/>
    <property type="match status" value="1"/>
</dbReference>
<reference evidence="14" key="1">
    <citation type="journal article" date="1992" name="J. Biol. Chem.">
        <title>Evidence for inserted sequences in the head region of nonmuscle myosin specific to the nervous system.</title>
        <authorList>
            <person name="Takahashi M."/>
            <person name="Kawamoto S."/>
            <person name="Adelstein R.S."/>
        </authorList>
    </citation>
    <scope>NUCLEOTIDE SEQUENCE</scope>
    <source>
        <tissue evidence="14">Brain</tissue>
    </source>
</reference>
<dbReference type="Gene3D" id="1.10.10.820">
    <property type="match status" value="1"/>
</dbReference>
<feature type="region of interest" description="Disordered" evidence="13">
    <location>
        <begin position="1700"/>
        <end position="1726"/>
    </location>
</feature>
<evidence type="ECO:0000256" key="8">
    <source>
        <dbReference type="ARBA" id="ARBA00023054"/>
    </source>
</evidence>
<dbReference type="InterPro" id="IPR008989">
    <property type="entry name" value="Myosin_S1_N"/>
</dbReference>
<evidence type="ECO:0000256" key="3">
    <source>
        <dbReference type="ARBA" id="ARBA00022481"/>
    </source>
</evidence>
<dbReference type="InterPro" id="IPR000048">
    <property type="entry name" value="IQ_motif_EF-hand-BS"/>
</dbReference>
<evidence type="ECO:0000256" key="6">
    <source>
        <dbReference type="ARBA" id="ARBA00022840"/>
    </source>
</evidence>
<dbReference type="Pfam" id="PF00612">
    <property type="entry name" value="IQ"/>
    <property type="match status" value="1"/>
</dbReference>
<dbReference type="CTD" id="4628"/>
<dbReference type="InterPro" id="IPR001609">
    <property type="entry name" value="Myosin_head_motor_dom-like"/>
</dbReference>
<keyword evidence="7" id="KW-0112">Calmodulin-binding</keyword>
<dbReference type="GO" id="GO:0005737">
    <property type="term" value="C:cytoplasm"/>
    <property type="evidence" value="ECO:0007669"/>
    <property type="project" value="UniProtKB-SubCell"/>
</dbReference>
<dbReference type="SMART" id="SM00015">
    <property type="entry name" value="IQ"/>
    <property type="match status" value="1"/>
</dbReference>
<dbReference type="GO" id="GO:0003774">
    <property type="term" value="F:cytoskeletal motor activity"/>
    <property type="evidence" value="ECO:0007669"/>
    <property type="project" value="UniProtKB-UniRule"/>
</dbReference>
<dbReference type="SUPFAM" id="SSF50084">
    <property type="entry name" value="Myosin S1 fragment, N-terminal domain"/>
    <property type="match status" value="1"/>
</dbReference>
<feature type="compositionally biased region" description="Basic and acidic residues" evidence="13">
    <location>
        <begin position="1129"/>
        <end position="1155"/>
    </location>
</feature>
<dbReference type="PRINTS" id="PR00193">
    <property type="entry name" value="MYOSINHEAVY"/>
</dbReference>
<dbReference type="FunFam" id="1.20.5.340:FF:000007">
    <property type="entry name" value="Myosin heavy chain, non-muscle"/>
    <property type="match status" value="1"/>
</dbReference>
<keyword evidence="6 12" id="KW-0067">ATP-binding</keyword>
<organism evidence="14">
    <name type="scientific">Gallus gallus</name>
    <name type="common">Chicken</name>
    <dbReference type="NCBI Taxonomy" id="9031"/>
    <lineage>
        <taxon>Eukaryota</taxon>
        <taxon>Metazoa</taxon>
        <taxon>Chordata</taxon>
        <taxon>Craniata</taxon>
        <taxon>Vertebrata</taxon>
        <taxon>Euteleostomi</taxon>
        <taxon>Archelosauria</taxon>
        <taxon>Archosauria</taxon>
        <taxon>Dinosauria</taxon>
        <taxon>Saurischia</taxon>
        <taxon>Theropoda</taxon>
        <taxon>Coelurosauria</taxon>
        <taxon>Aves</taxon>
        <taxon>Neognathae</taxon>
        <taxon>Galloanserae</taxon>
        <taxon>Galliformes</taxon>
        <taxon>Phasianidae</taxon>
        <taxon>Phasianinae</taxon>
        <taxon>Gallus</taxon>
    </lineage>
</organism>
<comment type="subcellular location">
    <subcellularLocation>
        <location evidence="1">Cytoplasm</location>
    </subcellularLocation>
</comment>
<dbReference type="SUPFAM" id="SSF52540">
    <property type="entry name" value="P-loop containing nucleoside triphosphate hydrolases"/>
    <property type="match status" value="1"/>
</dbReference>
<accession>Q789A6</accession>
<dbReference type="PaxDb" id="9031-ENSGALP00000023352"/>
<evidence type="ECO:0000256" key="7">
    <source>
        <dbReference type="ARBA" id="ARBA00022860"/>
    </source>
</evidence>
<evidence type="ECO:0000256" key="13">
    <source>
        <dbReference type="SAM" id="MobiDB-lite"/>
    </source>
</evidence>
<dbReference type="InterPro" id="IPR002928">
    <property type="entry name" value="Myosin_tail"/>
</dbReference>
<comment type="similarity">
    <text evidence="2 12">Belongs to the TRAFAC class myosin-kinesin ATPase superfamily. Myosin family.</text>
</comment>
<feature type="region of interest" description="Disordered" evidence="13">
    <location>
        <begin position="1519"/>
        <end position="1538"/>
    </location>
</feature>
<dbReference type="Pfam" id="PF00063">
    <property type="entry name" value="Myosin_head"/>
    <property type="match status" value="1"/>
</dbReference>
<keyword evidence="3" id="KW-0488">Methylation</keyword>
<evidence type="ECO:0000256" key="10">
    <source>
        <dbReference type="ARBA" id="ARBA00023175"/>
    </source>
</evidence>
<evidence type="ECO:0000256" key="2">
    <source>
        <dbReference type="ARBA" id="ARBA00008314"/>
    </source>
</evidence>
<feature type="compositionally biased region" description="Basic and acidic residues" evidence="13">
    <location>
        <begin position="1861"/>
        <end position="1876"/>
    </location>
</feature>
<dbReference type="SMR" id="Q789A6"/>
<dbReference type="Gene3D" id="1.20.58.530">
    <property type="match status" value="1"/>
</dbReference>
<feature type="binding site" evidence="12">
    <location>
        <begin position="178"/>
        <end position="185"/>
    </location>
    <ligand>
        <name>ATP</name>
        <dbReference type="ChEBI" id="CHEBI:30616"/>
    </ligand>
</feature>
<dbReference type="Gene3D" id="6.10.250.2420">
    <property type="match status" value="1"/>
</dbReference>
<evidence type="ECO:0000256" key="4">
    <source>
        <dbReference type="ARBA" id="ARBA00022490"/>
    </source>
</evidence>
<dbReference type="FunFam" id="1.20.5.340:FF:000009">
    <property type="entry name" value="myosin-11 isoform X2"/>
    <property type="match status" value="1"/>
</dbReference>
<dbReference type="Pfam" id="PF01576">
    <property type="entry name" value="Myosin_tail_1"/>
    <property type="match status" value="1"/>
</dbReference>
<dbReference type="InterPro" id="IPR036961">
    <property type="entry name" value="Kinesin_motor_dom_sf"/>
</dbReference>
<feature type="region of interest" description="Disordered" evidence="13">
    <location>
        <begin position="1770"/>
        <end position="1794"/>
    </location>
</feature>
<evidence type="ECO:0000256" key="5">
    <source>
        <dbReference type="ARBA" id="ARBA00022741"/>
    </source>
</evidence>
<dbReference type="Bgee" id="ENSGALG00000001183">
    <property type="expression patterns" value="Expressed in ovary and 14 other cell types or tissues"/>
</dbReference>
<dbReference type="RefSeq" id="XP_040505403.1">
    <property type="nucleotide sequence ID" value="XM_040649469.2"/>
</dbReference>
<dbReference type="RefSeq" id="XP_046785230.1">
    <property type="nucleotide sequence ID" value="XM_046929274.1"/>
</dbReference>
<accession>F1NGG0</accession>
<dbReference type="GO" id="GO:0016459">
    <property type="term" value="C:myosin complex"/>
    <property type="evidence" value="ECO:0007669"/>
    <property type="project" value="UniProtKB-KW"/>
</dbReference>
<evidence type="ECO:0000256" key="9">
    <source>
        <dbReference type="ARBA" id="ARBA00023123"/>
    </source>
</evidence>
<feature type="region of interest" description="Disordered" evidence="13">
    <location>
        <begin position="1861"/>
        <end position="1976"/>
    </location>
</feature>
<dbReference type="FunFam" id="2.30.30.360:FF:000001">
    <property type="entry name" value="Myosin heavy chain"/>
    <property type="match status" value="1"/>
</dbReference>
<dbReference type="GO" id="GO:0097435">
    <property type="term" value="P:supramolecular fiber organization"/>
    <property type="evidence" value="ECO:0007669"/>
    <property type="project" value="UniProtKB-ARBA"/>
</dbReference>
<name>Q789A6_CHICK</name>
<dbReference type="GO" id="GO:0005516">
    <property type="term" value="F:calmodulin binding"/>
    <property type="evidence" value="ECO:0007669"/>
    <property type="project" value="UniProtKB-KW"/>
</dbReference>
<dbReference type="FunFam" id="1.20.5.340:FF:000017">
    <property type="entry name" value="myosin-10 isoform X2"/>
    <property type="match status" value="1"/>
</dbReference>
<dbReference type="SMART" id="SM00242">
    <property type="entry name" value="MYSc"/>
    <property type="match status" value="1"/>
</dbReference>
<dbReference type="VEuPathDB" id="HostDB:geneid_396465"/>
<keyword evidence="10 12" id="KW-0505">Motor protein</keyword>
<evidence type="ECO:0000256" key="12">
    <source>
        <dbReference type="PROSITE-ProRule" id="PRU00782"/>
    </source>
</evidence>
<dbReference type="GO" id="GO:0051015">
    <property type="term" value="F:actin filament binding"/>
    <property type="evidence" value="ECO:0007669"/>
    <property type="project" value="InterPro"/>
</dbReference>
<dbReference type="FunFam" id="1.20.120.720:FF:000002">
    <property type="entry name" value="Myosin heavy chain 10"/>
    <property type="match status" value="1"/>
</dbReference>
<dbReference type="PROSITE" id="PS50096">
    <property type="entry name" value="IQ"/>
    <property type="match status" value="1"/>
</dbReference>
<dbReference type="PROSITE" id="PS51456">
    <property type="entry name" value="MYOSIN_MOTOR"/>
    <property type="match status" value="1"/>
</dbReference>
<dbReference type="FunFam" id="1.20.58.530:FF:000003">
    <property type="entry name" value="Myosin heavy chain 10"/>
    <property type="match status" value="1"/>
</dbReference>
<dbReference type="FunFam" id="1.20.5.340:FF:000008">
    <property type="entry name" value="Myosin heavy chain 11"/>
    <property type="match status" value="1"/>
</dbReference>
<keyword evidence="4" id="KW-0963">Cytoplasm</keyword>
<dbReference type="eggNOG" id="KOG0161">
    <property type="taxonomic scope" value="Eukaryota"/>
</dbReference>
<keyword evidence="11 12" id="KW-0009">Actin-binding</keyword>
<sequence>MAQRSGQEDPERYLFVDRAVIYNPATQADWTAKKLVWIPSERHGFEAASIKEERGDEVLVELAENGKKALVNKDDIQKMNPPKFSKVEDMAELTCLNEASVLHNLKDRYYSGLIYTYSGLFCVVINPYKNLPIYSENIIEMYRGKKRHEMPPHIYAISESAYRCMLQDREDQSILCTGESGAGKTENTKKVIQYLAHVASSHKGRKDHNIPGELERQLLQANPILESFGNAKTVKNDNSSRFGKFIRINFDVTGYIVGANIETYLLEKSRAVRQAKDERTFHIFYQLLAGAGEHLKSDLLLEGFNNYRFLSNGYIPIPGQQDKDNFQETMEAMHIMGFSHDEILSMLKVVSSVLQFGNISFKKERNTDQASMPENTVAQKLCHLLGMNVMEFTRAILTPRIKVGRDYVQKAQTKEQADFAVEALAKATYERLFRWLVHRINKALDRTKRQGASFIGILDIAGFEIFELNSFEQLCINYTNEKLQQLFNHTMFILEQEEYQREGIEWNFIDFGLDLQPCIDLIERPANPPGVLALLDEECWFPKATDKTFVEKLVQEQGTHSKFQKPRQLKDKADFCIIHYAGKVDYKADEWLMKNMDPLNDNVATLLHQSSDKFVAELWKDVDRIVGLDQVTGITETAFGSAYKTKKGMFRTVGQLYKESLTKLMATLRNTNPNFVRCIIPNHEKRAGKLDPHLVLDQLRCNGVLEGIRICRQGFPNRIVFQEFRQRYEILTPNAIPKGFMDGKQACERMIRALELDPNLYRIGQSKIFFRAGVLAHLEEERDLKITDIIIFFQAVCRGYLARKAFAKKQQQLSALKILQRNCAAYLKLRHWQWWRVFTKVKPLLQVTRQEEELQAKDEELMKVKEKQTKVEAELEEMERKHQQLLEEKNILAEQLQAETELFAEAEEMRARLAAKKQELEEILHDLESRVEEEEERNQILQNEKKKMQGHIQDLEEQLDEEEGARQKLQLEKVTAEAKIKKMEEEILLLEDQNSKFLKEKKLMEDRIAECTSQLAEEEEKAKNLAKLKNKQEMMITDLEERLKKEEKTRQELEKAKRKLDGETTDLQDQIAELQAQIEELKIQLAKKEEELQAALARGDEEAVQKNNALKVIRELQAQIAELQEDLESEKASRNKAEKQKRDLSEELEALKTELEDTLDTTAAQQELRTKREQEVAELKKAIEEETKNHEAQIQEIRQRHATALEELSEQLEQAKRFKANLEKNKQGLESDNKELACEVKVLQQVKAESEHKRKKLDAQVQELTAKVTEGERLRVELAEKANKLQNELDNVSSLLEEAEKKGIKFAKDAASLESQLQDTQELLQEETRQKLNLSSRIRQLEEEKNNLQEQQEEEEEARKNLEKQMLALQAQLAEAKKKVDDDLGTIEGLEENKKKLLKDMESLSQRLEEKAMAYDKLEKTKNRLQQELDDLMVDLDHQRQIVSNLEKKQKKFDQMLAEEKNISARYAEERDRAEAEAREKETKALSLARALEEALEAKEEFERQNKQLRADMEDLMSSKDDVGKNVHELEKSKRTLEQQVEEMRTQLEELEDELQATEDAKLRLEVNMQAMKAQFERDLQARDEQNEEKKRMLVKQVRELEAELEDERKQRALAVAAKKKMEMDLKDLEGQIEAANKARDEAIKQLRKLQAQMKDYQRELEEARASRDEIFAQSKESEKKLKGLEAEILQLQEEFAASERARRHAEQERDELADEIANSASGKSALLDEKRRLEARIAQLEEELEEEQSNMELLNERFRKTTLQVDTLNSELAGERSAAQKSENARQQLERQNKELKAKLQELEGSVKSKFKATISTLEAKIAQLEEQLEQEAKERAAANKLVRRTEKKLKEVFMQVEDERRHADQYKEQMEKANARMKQLKRQLEEAEEEATRANASRRKLQRELDDATEANEGLSREVSTLKNRLRRGGPITFSSSRSGRRQLHIEGASLELSDDDAESKGSDVNEAQPTPAE</sequence>
<dbReference type="GeneID" id="396465"/>
<dbReference type="GO" id="GO:0030036">
    <property type="term" value="P:actin cytoskeleton organization"/>
    <property type="evidence" value="ECO:0007669"/>
    <property type="project" value="UniProtKB-ARBA"/>
</dbReference>
<dbReference type="InterPro" id="IPR027417">
    <property type="entry name" value="P-loop_NTPase"/>
</dbReference>
<dbReference type="Gene3D" id="1.20.5.340">
    <property type="match status" value="5"/>
</dbReference>
<dbReference type="EMBL" id="M93676">
    <property type="protein sequence ID" value="AAA48985.1"/>
    <property type="molecule type" value="mRNA"/>
</dbReference>
<evidence type="ECO:0000256" key="11">
    <source>
        <dbReference type="ARBA" id="ARBA00023203"/>
    </source>
</evidence>
<dbReference type="InterPro" id="IPR004009">
    <property type="entry name" value="SH3_Myosin"/>
</dbReference>
<evidence type="ECO:0000256" key="1">
    <source>
        <dbReference type="ARBA" id="ARBA00004496"/>
    </source>
</evidence>
<proteinExistence type="evidence at transcript level"/>
<dbReference type="Pfam" id="PF02736">
    <property type="entry name" value="Myosin_N"/>
    <property type="match status" value="1"/>
</dbReference>
<protein>
    <submittedName>
        <fullName evidence="14">Nonmuscle myosin heavy chain</fullName>
    </submittedName>
</protein>
<dbReference type="Gene3D" id="2.30.30.360">
    <property type="entry name" value="Myosin S1 fragment, N-terminal"/>
    <property type="match status" value="1"/>
</dbReference>
<dbReference type="GO" id="GO:0005524">
    <property type="term" value="F:ATP binding"/>
    <property type="evidence" value="ECO:0007669"/>
    <property type="project" value="UniProtKB-UniRule"/>
</dbReference>
<keyword evidence="9 12" id="KW-0518">Myosin</keyword>
<dbReference type="CDD" id="cd14920">
    <property type="entry name" value="MYSc_Myh10"/>
    <property type="match status" value="1"/>
</dbReference>
<dbReference type="PANTHER" id="PTHR45615">
    <property type="entry name" value="MYOSIN HEAVY CHAIN, NON-MUSCLE"/>
    <property type="match status" value="1"/>
</dbReference>
<keyword evidence="8" id="KW-0175">Coiled coil</keyword>
<feature type="region of interest" description="Disordered" evidence="13">
    <location>
        <begin position="1126"/>
        <end position="1162"/>
    </location>
</feature>
<feature type="region of interest" description="Actin-binding" evidence="12">
    <location>
        <begin position="661"/>
        <end position="683"/>
    </location>
</feature>
<dbReference type="Gene3D" id="3.40.850.10">
    <property type="entry name" value="Kinesin motor domain"/>
    <property type="match status" value="1"/>
</dbReference>
<dbReference type="HOGENOM" id="CLU_000192_4_0_1"/>
<dbReference type="Gene3D" id="1.20.120.720">
    <property type="entry name" value="Myosin VI head, motor domain, U50 subdomain"/>
    <property type="match status" value="1"/>
</dbReference>
<dbReference type="FunFam" id="1.20.5.4820:FF:000002">
    <property type="entry name" value="Myosin heavy chain 10"/>
    <property type="match status" value="1"/>
</dbReference>
<dbReference type="Gene3D" id="1.20.5.4820">
    <property type="match status" value="1"/>
</dbReference>
<dbReference type="SUPFAM" id="SSF90257">
    <property type="entry name" value="Myosin rod fragments"/>
    <property type="match status" value="6"/>
</dbReference>
<keyword evidence="5 12" id="KW-0547">Nucleotide-binding</keyword>
<dbReference type="eggNOG" id="KOG0160">
    <property type="taxonomic scope" value="Eukaryota"/>
</dbReference>
<dbReference type="PANTHER" id="PTHR45615:SF24">
    <property type="entry name" value="MYOSIN-10"/>
    <property type="match status" value="1"/>
</dbReference>
<dbReference type="FunFam" id="1.10.10.820:FF:000002">
    <property type="entry name" value="Myosin heavy chain 10"/>
    <property type="match status" value="1"/>
</dbReference>
<evidence type="ECO:0000313" key="14">
    <source>
        <dbReference type="EMBL" id="AAA48985.1"/>
    </source>
</evidence>
<dbReference type="FunFam" id="3.40.850.10:FF:000101">
    <property type="entry name" value="Slow myosin heavy chain 2"/>
    <property type="match status" value="1"/>
</dbReference>